<keyword evidence="4 8" id="KW-0371">Homeobox</keyword>
<evidence type="ECO:0000256" key="3">
    <source>
        <dbReference type="ARBA" id="ARBA00023125"/>
    </source>
</evidence>
<reference evidence="13 14" key="1">
    <citation type="submission" date="2023-12" db="EMBL/GenBank/DDBJ databases">
        <title>A high-quality genome assembly for Dillenia turbinata (Dilleniales).</title>
        <authorList>
            <person name="Chanderbali A."/>
        </authorList>
    </citation>
    <scope>NUCLEOTIDE SEQUENCE [LARGE SCALE GENOMIC DNA]</scope>
    <source>
        <strain evidence="13">LSX21</strain>
        <tissue evidence="13">Leaf</tissue>
    </source>
</reference>
<dbReference type="InterPro" id="IPR009057">
    <property type="entry name" value="Homeodomain-like_sf"/>
</dbReference>
<dbReference type="InterPro" id="IPR045224">
    <property type="entry name" value="HDZip_class_I_plant"/>
</dbReference>
<keyword evidence="5 10" id="KW-0804">Transcription</keyword>
<sequence>MDNHSQSKKHPSKFNKKRLNQDQVRLLETSFNFEKKLDPDRKYQLAQQLGVPPRQVAIWYQNKRARWKNQTLEFDYKKVQVRLENALADNKRLEREVEGLKEELGKVQGMLFSSYTGYSSLSSVSIFCDEDGTSTSLLGESKGCLQKELFACLLGNDQNKDSLLSELYSGVSRFASVGSRPSEIQRQPEMGF</sequence>
<feature type="coiled-coil region" evidence="11">
    <location>
        <begin position="76"/>
        <end position="110"/>
    </location>
</feature>
<dbReference type="InterPro" id="IPR001356">
    <property type="entry name" value="HD"/>
</dbReference>
<dbReference type="PANTHER" id="PTHR24326:SF522">
    <property type="entry name" value="HOMEOBOX-LEUCINE ZIPPER PROTEIN ATHB-52"/>
    <property type="match status" value="1"/>
</dbReference>
<name>A0AAN8UU48_9MAGN</name>
<accession>A0AAN8UU48</accession>
<evidence type="ECO:0000256" key="5">
    <source>
        <dbReference type="ARBA" id="ARBA00023163"/>
    </source>
</evidence>
<dbReference type="SUPFAM" id="SSF46689">
    <property type="entry name" value="Homeodomain-like"/>
    <property type="match status" value="1"/>
</dbReference>
<dbReference type="EMBL" id="JBAMMX010000023">
    <property type="protein sequence ID" value="KAK6917621.1"/>
    <property type="molecule type" value="Genomic_DNA"/>
</dbReference>
<comment type="caution">
    <text evidence="13">The sequence shown here is derived from an EMBL/GenBank/DDBJ whole genome shotgun (WGS) entry which is preliminary data.</text>
</comment>
<gene>
    <name evidence="13" type="ORF">RJ641_018372</name>
</gene>
<keyword evidence="2 10" id="KW-0805">Transcription regulation</keyword>
<keyword evidence="3 8" id="KW-0238">DNA-binding</keyword>
<comment type="similarity">
    <text evidence="7 10">Belongs to the HD-ZIP homeobox family. Class I subfamily.</text>
</comment>
<evidence type="ECO:0000256" key="4">
    <source>
        <dbReference type="ARBA" id="ARBA00023155"/>
    </source>
</evidence>
<evidence type="ECO:0000256" key="8">
    <source>
        <dbReference type="PROSITE-ProRule" id="PRU00108"/>
    </source>
</evidence>
<evidence type="ECO:0000256" key="9">
    <source>
        <dbReference type="RuleBase" id="RU000682"/>
    </source>
</evidence>
<dbReference type="Proteomes" id="UP001370490">
    <property type="component" value="Unassembled WGS sequence"/>
</dbReference>
<organism evidence="13 14">
    <name type="scientific">Dillenia turbinata</name>
    <dbReference type="NCBI Taxonomy" id="194707"/>
    <lineage>
        <taxon>Eukaryota</taxon>
        <taxon>Viridiplantae</taxon>
        <taxon>Streptophyta</taxon>
        <taxon>Embryophyta</taxon>
        <taxon>Tracheophyta</taxon>
        <taxon>Spermatophyta</taxon>
        <taxon>Magnoliopsida</taxon>
        <taxon>eudicotyledons</taxon>
        <taxon>Gunneridae</taxon>
        <taxon>Pentapetalae</taxon>
        <taxon>Dilleniales</taxon>
        <taxon>Dilleniaceae</taxon>
        <taxon>Dillenia</taxon>
    </lineage>
</organism>
<dbReference type="PRINTS" id="PR00031">
    <property type="entry name" value="HTHREPRESSR"/>
</dbReference>
<evidence type="ECO:0000256" key="6">
    <source>
        <dbReference type="ARBA" id="ARBA00023242"/>
    </source>
</evidence>
<dbReference type="GO" id="GO:0045893">
    <property type="term" value="P:positive regulation of DNA-templated transcription"/>
    <property type="evidence" value="ECO:0007669"/>
    <property type="project" value="TreeGrafter"/>
</dbReference>
<evidence type="ECO:0000256" key="1">
    <source>
        <dbReference type="ARBA" id="ARBA00004123"/>
    </source>
</evidence>
<dbReference type="InterPro" id="IPR017970">
    <property type="entry name" value="Homeobox_CS"/>
</dbReference>
<evidence type="ECO:0000256" key="7">
    <source>
        <dbReference type="ARBA" id="ARBA00025748"/>
    </source>
</evidence>
<dbReference type="InterPro" id="IPR000047">
    <property type="entry name" value="HTH_motif"/>
</dbReference>
<dbReference type="GO" id="GO:0043565">
    <property type="term" value="F:sequence-specific DNA binding"/>
    <property type="evidence" value="ECO:0007669"/>
    <property type="project" value="TreeGrafter"/>
</dbReference>
<dbReference type="CDD" id="cd00086">
    <property type="entry name" value="homeodomain"/>
    <property type="match status" value="1"/>
</dbReference>
<dbReference type="AlphaFoldDB" id="A0AAN8UU48"/>
<dbReference type="Pfam" id="PF00046">
    <property type="entry name" value="Homeodomain"/>
    <property type="match status" value="1"/>
</dbReference>
<evidence type="ECO:0000256" key="11">
    <source>
        <dbReference type="SAM" id="Coils"/>
    </source>
</evidence>
<feature type="domain" description="Homeobox" evidence="12">
    <location>
        <begin position="10"/>
        <end position="70"/>
    </location>
</feature>
<protein>
    <recommendedName>
        <fullName evidence="10">Homeobox-leucine zipper protein</fullName>
    </recommendedName>
    <alternativeName>
        <fullName evidence="10">HD-ZIP protein</fullName>
    </alternativeName>
    <alternativeName>
        <fullName evidence="10">Homeodomain transcription factor</fullName>
    </alternativeName>
</protein>
<dbReference type="GO" id="GO:0005634">
    <property type="term" value="C:nucleus"/>
    <property type="evidence" value="ECO:0007669"/>
    <property type="project" value="UniProtKB-SubCell"/>
</dbReference>
<dbReference type="GO" id="GO:0000981">
    <property type="term" value="F:DNA-binding transcription factor activity, RNA polymerase II-specific"/>
    <property type="evidence" value="ECO:0007669"/>
    <property type="project" value="UniProtKB-UniRule"/>
</dbReference>
<dbReference type="PROSITE" id="PS00027">
    <property type="entry name" value="HOMEOBOX_1"/>
    <property type="match status" value="1"/>
</dbReference>
<evidence type="ECO:0000256" key="10">
    <source>
        <dbReference type="RuleBase" id="RU369038"/>
    </source>
</evidence>
<feature type="DNA-binding region" description="Homeobox" evidence="8">
    <location>
        <begin position="12"/>
        <end position="71"/>
    </location>
</feature>
<evidence type="ECO:0000256" key="2">
    <source>
        <dbReference type="ARBA" id="ARBA00023015"/>
    </source>
</evidence>
<keyword evidence="14" id="KW-1185">Reference proteome</keyword>
<keyword evidence="11" id="KW-0175">Coiled coil</keyword>
<comment type="function">
    <text evidence="10">Transcription factor.</text>
</comment>
<keyword evidence="6 8" id="KW-0539">Nucleus</keyword>
<comment type="subcellular location">
    <subcellularLocation>
        <location evidence="1 8 9">Nucleus</location>
    </subcellularLocation>
</comment>
<proteinExistence type="inferred from homology"/>
<dbReference type="SMART" id="SM00389">
    <property type="entry name" value="HOX"/>
    <property type="match status" value="1"/>
</dbReference>
<evidence type="ECO:0000313" key="13">
    <source>
        <dbReference type="EMBL" id="KAK6917621.1"/>
    </source>
</evidence>
<dbReference type="Gene3D" id="1.10.10.60">
    <property type="entry name" value="Homeodomain-like"/>
    <property type="match status" value="1"/>
</dbReference>
<evidence type="ECO:0000259" key="12">
    <source>
        <dbReference type="PROSITE" id="PS50071"/>
    </source>
</evidence>
<dbReference type="PANTHER" id="PTHR24326">
    <property type="entry name" value="HOMEOBOX-LEUCINE ZIPPER PROTEIN"/>
    <property type="match status" value="1"/>
</dbReference>
<evidence type="ECO:0000313" key="14">
    <source>
        <dbReference type="Proteomes" id="UP001370490"/>
    </source>
</evidence>
<dbReference type="PROSITE" id="PS50071">
    <property type="entry name" value="HOMEOBOX_2"/>
    <property type="match status" value="1"/>
</dbReference>